<dbReference type="InterPro" id="IPR058031">
    <property type="entry name" value="AAA_lid_NorR"/>
</dbReference>
<dbReference type="AlphaFoldDB" id="A0A848FH73"/>
<dbReference type="InterPro" id="IPR025944">
    <property type="entry name" value="Sigma_54_int_dom_CS"/>
</dbReference>
<keyword evidence="1" id="KW-0547">Nucleotide-binding</keyword>
<proteinExistence type="predicted"/>
<dbReference type="SUPFAM" id="SSF52540">
    <property type="entry name" value="P-loop containing nucleoside triphosphate hydrolases"/>
    <property type="match status" value="1"/>
</dbReference>
<gene>
    <name evidence="7" type="ORF">HHL10_21960</name>
</gene>
<dbReference type="PROSITE" id="PS50045">
    <property type="entry name" value="SIGMA54_INTERACT_4"/>
    <property type="match status" value="1"/>
</dbReference>
<sequence>MDSGPPRRLLCVGQRLEALQAGLAQAGWQVYSVPDFAAAERTLRDTSITVGLLVSTSEDEAAWARAGEFVQATELVWVALLQRQALRQPACLDLVLGGLFDHHHLPPDMPRLLATLGHAHGLAALRQERRNLASEQADVGIVGRSPATRQLLAQIRRVARVDAPVLVQGESGTGKELAAHAIHLCSPRRDGPFVALDCGSLQSPLFPAEPAGPLRGEAAAGLQHLGGHLQAANGGTLFLDEVADLPPGLQIALLRLLQERSIHRPGSAQDIEVDVRVIAATHVQLEEAARAGRFRQDLYYRLSVLHLQMPPLRERPQDIALLAQHFYALYAHERRPGLRGFSRGALASLQAHAWPGNVRELNNRIRRAVVMASRRLIRPEDLGFEQAPSLDPADALDMARTAAERNAILASLRRAGSNVTQAARELGISRMTLYRLMAKHGIRH</sequence>
<dbReference type="Pfam" id="PF00158">
    <property type="entry name" value="Sigma54_activat"/>
    <property type="match status" value="1"/>
</dbReference>
<dbReference type="Gene3D" id="1.10.10.60">
    <property type="entry name" value="Homeodomain-like"/>
    <property type="match status" value="1"/>
</dbReference>
<dbReference type="RefSeq" id="WP_169162539.1">
    <property type="nucleotide sequence ID" value="NZ_JABBFW010000020.1"/>
</dbReference>
<dbReference type="FunFam" id="3.40.50.300:FF:000006">
    <property type="entry name" value="DNA-binding transcriptional regulator NtrC"/>
    <property type="match status" value="1"/>
</dbReference>
<dbReference type="PRINTS" id="PR01590">
    <property type="entry name" value="HTHFIS"/>
</dbReference>
<dbReference type="InterPro" id="IPR009057">
    <property type="entry name" value="Homeodomain-like_sf"/>
</dbReference>
<protein>
    <submittedName>
        <fullName evidence="7">Sigma-54-dependent Fis family transcriptional regulator</fullName>
    </submittedName>
</protein>
<dbReference type="PANTHER" id="PTHR32071:SF120">
    <property type="entry name" value="TRANSCRIPTIONAL REGULATOR-RELATED"/>
    <property type="match status" value="1"/>
</dbReference>
<dbReference type="InterPro" id="IPR003593">
    <property type="entry name" value="AAA+_ATPase"/>
</dbReference>
<keyword evidence="3" id="KW-0805">Transcription regulation</keyword>
<keyword evidence="4" id="KW-0238">DNA-binding</keyword>
<evidence type="ECO:0000256" key="3">
    <source>
        <dbReference type="ARBA" id="ARBA00023015"/>
    </source>
</evidence>
<dbReference type="InterPro" id="IPR045343">
    <property type="entry name" value="VpsR"/>
</dbReference>
<dbReference type="Gene3D" id="1.10.8.60">
    <property type="match status" value="1"/>
</dbReference>
<organism evidence="7 8">
    <name type="scientific">Azohydromonas caseinilytica</name>
    <dbReference type="NCBI Taxonomy" id="2728836"/>
    <lineage>
        <taxon>Bacteria</taxon>
        <taxon>Pseudomonadati</taxon>
        <taxon>Pseudomonadota</taxon>
        <taxon>Betaproteobacteria</taxon>
        <taxon>Burkholderiales</taxon>
        <taxon>Sphaerotilaceae</taxon>
        <taxon>Azohydromonas</taxon>
    </lineage>
</organism>
<dbReference type="SMART" id="SM00382">
    <property type="entry name" value="AAA"/>
    <property type="match status" value="1"/>
</dbReference>
<dbReference type="Pfam" id="PF25601">
    <property type="entry name" value="AAA_lid_14"/>
    <property type="match status" value="1"/>
</dbReference>
<dbReference type="InterPro" id="IPR025943">
    <property type="entry name" value="Sigma_54_int_dom_ATP-bd_2"/>
</dbReference>
<keyword evidence="5" id="KW-0804">Transcription</keyword>
<dbReference type="PROSITE" id="PS00688">
    <property type="entry name" value="SIGMA54_INTERACT_3"/>
    <property type="match status" value="1"/>
</dbReference>
<name>A0A848FH73_9BURK</name>
<comment type="caution">
    <text evidence="7">The sequence shown here is derived from an EMBL/GenBank/DDBJ whole genome shotgun (WGS) entry which is preliminary data.</text>
</comment>
<keyword evidence="8" id="KW-1185">Reference proteome</keyword>
<evidence type="ECO:0000256" key="2">
    <source>
        <dbReference type="ARBA" id="ARBA00022840"/>
    </source>
</evidence>
<evidence type="ECO:0000256" key="1">
    <source>
        <dbReference type="ARBA" id="ARBA00022741"/>
    </source>
</evidence>
<dbReference type="GO" id="GO:0043565">
    <property type="term" value="F:sequence-specific DNA binding"/>
    <property type="evidence" value="ECO:0007669"/>
    <property type="project" value="InterPro"/>
</dbReference>
<dbReference type="Pfam" id="PF02954">
    <property type="entry name" value="HTH_8"/>
    <property type="match status" value="1"/>
</dbReference>
<dbReference type="SUPFAM" id="SSF46689">
    <property type="entry name" value="Homeodomain-like"/>
    <property type="match status" value="1"/>
</dbReference>
<dbReference type="InterPro" id="IPR027417">
    <property type="entry name" value="P-loop_NTPase"/>
</dbReference>
<dbReference type="GO" id="GO:0006355">
    <property type="term" value="P:regulation of DNA-templated transcription"/>
    <property type="evidence" value="ECO:0007669"/>
    <property type="project" value="InterPro"/>
</dbReference>
<dbReference type="PROSITE" id="PS00676">
    <property type="entry name" value="SIGMA54_INTERACT_2"/>
    <property type="match status" value="1"/>
</dbReference>
<evidence type="ECO:0000259" key="6">
    <source>
        <dbReference type="PROSITE" id="PS50045"/>
    </source>
</evidence>
<reference evidence="7 8" key="1">
    <citation type="submission" date="2020-04" db="EMBL/GenBank/DDBJ databases">
        <title>Azohydromonas sp. isolated from soil.</title>
        <authorList>
            <person name="Dahal R.H."/>
        </authorList>
    </citation>
    <scope>NUCLEOTIDE SEQUENCE [LARGE SCALE GENOMIC DNA]</scope>
    <source>
        <strain evidence="7 8">G-1-1-14</strain>
    </source>
</reference>
<dbReference type="EMBL" id="JABBFW010000020">
    <property type="protein sequence ID" value="NML17639.1"/>
    <property type="molecule type" value="Genomic_DNA"/>
</dbReference>
<dbReference type="Pfam" id="PF20161">
    <property type="entry name" value="VpsR"/>
    <property type="match status" value="1"/>
</dbReference>
<evidence type="ECO:0000256" key="5">
    <source>
        <dbReference type="ARBA" id="ARBA00023163"/>
    </source>
</evidence>
<dbReference type="InterPro" id="IPR002197">
    <property type="entry name" value="HTH_Fis"/>
</dbReference>
<dbReference type="Gene3D" id="3.40.50.300">
    <property type="entry name" value="P-loop containing nucleotide triphosphate hydrolases"/>
    <property type="match status" value="1"/>
</dbReference>
<evidence type="ECO:0000256" key="4">
    <source>
        <dbReference type="ARBA" id="ARBA00023125"/>
    </source>
</evidence>
<dbReference type="Proteomes" id="UP000574067">
    <property type="component" value="Unassembled WGS sequence"/>
</dbReference>
<keyword evidence="2" id="KW-0067">ATP-binding</keyword>
<evidence type="ECO:0000313" key="7">
    <source>
        <dbReference type="EMBL" id="NML17639.1"/>
    </source>
</evidence>
<dbReference type="InterPro" id="IPR002078">
    <property type="entry name" value="Sigma_54_int"/>
</dbReference>
<evidence type="ECO:0000313" key="8">
    <source>
        <dbReference type="Proteomes" id="UP000574067"/>
    </source>
</evidence>
<accession>A0A848FH73</accession>
<dbReference type="CDD" id="cd00009">
    <property type="entry name" value="AAA"/>
    <property type="match status" value="1"/>
</dbReference>
<dbReference type="PANTHER" id="PTHR32071">
    <property type="entry name" value="TRANSCRIPTIONAL REGULATORY PROTEIN"/>
    <property type="match status" value="1"/>
</dbReference>
<dbReference type="GO" id="GO:0005524">
    <property type="term" value="F:ATP binding"/>
    <property type="evidence" value="ECO:0007669"/>
    <property type="project" value="UniProtKB-KW"/>
</dbReference>
<feature type="domain" description="Sigma-54 factor interaction" evidence="6">
    <location>
        <begin position="141"/>
        <end position="370"/>
    </location>
</feature>